<name>A0A2U3E2W5_PURLI</name>
<feature type="domain" description="Peptidase S33 tripeptidyl aminopeptidase-like C-terminal" evidence="4">
    <location>
        <begin position="543"/>
        <end position="629"/>
    </location>
</feature>
<dbReference type="Pfam" id="PF00561">
    <property type="entry name" value="Abhydrolase_1"/>
    <property type="match status" value="1"/>
</dbReference>
<proteinExistence type="inferred from homology"/>
<organism evidence="5 6">
    <name type="scientific">Purpureocillium lilacinum</name>
    <name type="common">Paecilomyces lilacinus</name>
    <dbReference type="NCBI Taxonomy" id="33203"/>
    <lineage>
        <taxon>Eukaryota</taxon>
        <taxon>Fungi</taxon>
        <taxon>Dikarya</taxon>
        <taxon>Ascomycota</taxon>
        <taxon>Pezizomycotina</taxon>
        <taxon>Sordariomycetes</taxon>
        <taxon>Hypocreomycetidae</taxon>
        <taxon>Hypocreales</taxon>
        <taxon>Ophiocordycipitaceae</taxon>
        <taxon>Purpureocillium</taxon>
    </lineage>
</organism>
<dbReference type="GO" id="GO:0016787">
    <property type="term" value="F:hydrolase activity"/>
    <property type="evidence" value="ECO:0007669"/>
    <property type="project" value="UniProtKB-KW"/>
</dbReference>
<evidence type="ECO:0000313" key="6">
    <source>
        <dbReference type="Proteomes" id="UP000245956"/>
    </source>
</evidence>
<dbReference type="Proteomes" id="UP000245956">
    <property type="component" value="Unassembled WGS sequence"/>
</dbReference>
<dbReference type="InterPro" id="IPR000073">
    <property type="entry name" value="AB_hydrolase_1"/>
</dbReference>
<keyword evidence="2" id="KW-0378">Hydrolase</keyword>
<reference evidence="5 6" key="1">
    <citation type="journal article" date="2016" name="Front. Microbiol.">
        <title>Genome and transcriptome sequences reveal the specific parasitism of the nematophagous Purpureocillium lilacinum 36-1.</title>
        <authorList>
            <person name="Xie J."/>
            <person name="Li S."/>
            <person name="Mo C."/>
            <person name="Xiao X."/>
            <person name="Peng D."/>
            <person name="Wang G."/>
            <person name="Xiao Y."/>
        </authorList>
    </citation>
    <scope>NUCLEOTIDE SEQUENCE [LARGE SCALE GENOMIC DNA]</scope>
    <source>
        <strain evidence="5 6">36-1</strain>
    </source>
</reference>
<dbReference type="Pfam" id="PF08386">
    <property type="entry name" value="Abhydrolase_4"/>
    <property type="match status" value="1"/>
</dbReference>
<dbReference type="InterPro" id="IPR051601">
    <property type="entry name" value="Serine_prot/Carboxylest_S33"/>
</dbReference>
<evidence type="ECO:0000259" key="4">
    <source>
        <dbReference type="Pfam" id="PF08386"/>
    </source>
</evidence>
<dbReference type="PANTHER" id="PTHR43248:SF25">
    <property type="entry name" value="AB HYDROLASE-1 DOMAIN-CONTAINING PROTEIN-RELATED"/>
    <property type="match status" value="1"/>
</dbReference>
<comment type="caution">
    <text evidence="5">The sequence shown here is derived from an EMBL/GenBank/DDBJ whole genome shotgun (WGS) entry which is preliminary data.</text>
</comment>
<dbReference type="SUPFAM" id="SSF53474">
    <property type="entry name" value="alpha/beta-Hydrolases"/>
    <property type="match status" value="1"/>
</dbReference>
<protein>
    <recommendedName>
        <fullName evidence="7">Tap domain-containingprotein</fullName>
    </recommendedName>
</protein>
<dbReference type="EMBL" id="LCWV01000013">
    <property type="protein sequence ID" value="PWI68853.1"/>
    <property type="molecule type" value="Genomic_DNA"/>
</dbReference>
<gene>
    <name evidence="5" type="ORF">PCL_01238</name>
</gene>
<feature type="domain" description="AB hydrolase-1" evidence="3">
    <location>
        <begin position="183"/>
        <end position="372"/>
    </location>
</feature>
<sequence length="673" mass="74909">MMAAMFKDAPSQEPSRREKRSSWPWRIACLTVALWLLTRFSIPRWIAGSRGPCRHHETPHSSFGQFPVPDDPFSFLPCTGKTAYPPVDDPNPAQTWAKQFDTDPRHWLWGSRQSPAQSANGSDSYSGRGIFLCGYLDVPLDYTNASEPRIVRLAVTKYQVSGLARVGDSDNNFPSAGRKSARTIVINPGGPGGSGTQFAFVSSEEMTGRLSQGQFDVLGWDPRGINMSQPMLACFPYDADRDRWNLLTSQALKEVGRPETHLQLLDTMNDATFRACHELHGDLPRFMSTAFVARDLEEIRKALGEDELTGYLVSYGTHIGQEYASMFPSSVGRIILDGVVNARNERTLGGLTWHMLDNVTDAWREGFLGECIAAGPAHCALAKPPTGQDQPVTLDKLQERLESFIHSLAEQPVPAYTPSGGPSVVTYSQVIATIFKALYNPRTWPGLAEMLFQLEAGNSTLAAEFLQKRWQYDPALPCSSDEKKPTSYELGLLVICADAYDAPRPANPIEWWQSYWNNITAKSWIAGDSGLSYVLPCQRFTDYWPQAAEVYRGDFNKTLKAPVLLVAETHDPSTPLRNARELLAEMGLSNARLIVHHGYGHSSRDKSKCTDDAVRAYILDGVLPSDTETACFADEKPYSYAADKLQALEEPKDQYLAIWAAHLDDMARWNLRL</sequence>
<dbReference type="InterPro" id="IPR013595">
    <property type="entry name" value="Pept_S33_TAP-like_C"/>
</dbReference>
<accession>A0A2U3E2W5</accession>
<evidence type="ECO:0000313" key="5">
    <source>
        <dbReference type="EMBL" id="PWI68853.1"/>
    </source>
</evidence>
<dbReference type="Gene3D" id="3.40.50.1820">
    <property type="entry name" value="alpha/beta hydrolase"/>
    <property type="match status" value="1"/>
</dbReference>
<evidence type="ECO:0000259" key="3">
    <source>
        <dbReference type="Pfam" id="PF00561"/>
    </source>
</evidence>
<evidence type="ECO:0008006" key="7">
    <source>
        <dbReference type="Google" id="ProtNLM"/>
    </source>
</evidence>
<dbReference type="AlphaFoldDB" id="A0A2U3E2W5"/>
<evidence type="ECO:0000256" key="1">
    <source>
        <dbReference type="ARBA" id="ARBA00010088"/>
    </source>
</evidence>
<comment type="similarity">
    <text evidence="1">Belongs to the peptidase S33 family.</text>
</comment>
<evidence type="ECO:0000256" key="2">
    <source>
        <dbReference type="ARBA" id="ARBA00022801"/>
    </source>
</evidence>
<dbReference type="PANTHER" id="PTHR43248">
    <property type="entry name" value="2-SUCCINYL-6-HYDROXY-2,4-CYCLOHEXADIENE-1-CARBOXYLATE SYNTHASE"/>
    <property type="match status" value="1"/>
</dbReference>
<dbReference type="InterPro" id="IPR029058">
    <property type="entry name" value="AB_hydrolase_fold"/>
</dbReference>